<dbReference type="AlphaFoldDB" id="A0A1L3JAM3"/>
<gene>
    <name evidence="3" type="ORF">LPB140_04025</name>
</gene>
<name>A0A1L3JAM3_9SPHN</name>
<feature type="compositionally biased region" description="Basic and acidic residues" evidence="1">
    <location>
        <begin position="77"/>
        <end position="93"/>
    </location>
</feature>
<dbReference type="PROSITE" id="PS51257">
    <property type="entry name" value="PROKAR_LIPOPROTEIN"/>
    <property type="match status" value="1"/>
</dbReference>
<feature type="signal peptide" evidence="2">
    <location>
        <begin position="1"/>
        <end position="29"/>
    </location>
</feature>
<evidence type="ECO:0000313" key="3">
    <source>
        <dbReference type="EMBL" id="APG62113.1"/>
    </source>
</evidence>
<keyword evidence="2" id="KW-0732">Signal</keyword>
<dbReference type="Proteomes" id="UP000242561">
    <property type="component" value="Chromosome"/>
</dbReference>
<proteinExistence type="predicted"/>
<evidence type="ECO:0000313" key="4">
    <source>
        <dbReference type="Proteomes" id="UP000242561"/>
    </source>
</evidence>
<evidence type="ECO:0000256" key="2">
    <source>
        <dbReference type="SAM" id="SignalP"/>
    </source>
</evidence>
<evidence type="ECO:0000256" key="1">
    <source>
        <dbReference type="SAM" id="MobiDB-lite"/>
    </source>
</evidence>
<accession>A0A1L3JAM3</accession>
<dbReference type="RefSeq" id="WP_072558763.1">
    <property type="nucleotide sequence ID" value="NZ_CP018154.1"/>
</dbReference>
<feature type="compositionally biased region" description="Polar residues" evidence="1">
    <location>
        <begin position="58"/>
        <end position="75"/>
    </location>
</feature>
<feature type="region of interest" description="Disordered" evidence="1">
    <location>
        <begin position="32"/>
        <end position="115"/>
    </location>
</feature>
<reference evidence="3 4" key="1">
    <citation type="submission" date="2016-11" db="EMBL/GenBank/DDBJ databases">
        <title>Sphingorhabdus sp. LPB0140, isolated from marine environment.</title>
        <authorList>
            <person name="Kim E."/>
            <person name="Yi H."/>
        </authorList>
    </citation>
    <scope>NUCLEOTIDE SEQUENCE [LARGE SCALE GENOMIC DNA]</scope>
    <source>
        <strain evidence="3 4">LPB0140</strain>
    </source>
</reference>
<dbReference type="OrthoDB" id="7596860at2"/>
<dbReference type="STRING" id="1913578.LPB140_04025"/>
<feature type="compositionally biased region" description="Basic and acidic residues" evidence="1">
    <location>
        <begin position="46"/>
        <end position="57"/>
    </location>
</feature>
<dbReference type="EMBL" id="CP018154">
    <property type="protein sequence ID" value="APG62113.1"/>
    <property type="molecule type" value="Genomic_DNA"/>
</dbReference>
<evidence type="ECO:0008006" key="5">
    <source>
        <dbReference type="Google" id="ProtNLM"/>
    </source>
</evidence>
<organism evidence="3 4">
    <name type="scientific">Sphingorhabdus lutea</name>
    <dbReference type="NCBI Taxonomy" id="1913578"/>
    <lineage>
        <taxon>Bacteria</taxon>
        <taxon>Pseudomonadati</taxon>
        <taxon>Pseudomonadota</taxon>
        <taxon>Alphaproteobacteria</taxon>
        <taxon>Sphingomonadales</taxon>
        <taxon>Sphingomonadaceae</taxon>
        <taxon>Sphingorhabdus</taxon>
    </lineage>
</organism>
<dbReference type="KEGG" id="sphl:LPB140_04025"/>
<keyword evidence="4" id="KW-1185">Reference proteome</keyword>
<feature type="chain" id="PRO_5012498871" description="DUF3035 domain-containing protein" evidence="2">
    <location>
        <begin position="30"/>
        <end position="115"/>
    </location>
</feature>
<sequence length="115" mass="12468">MKILHKRNIKNIWLAGICAAGLISCGKVADLTPKDGWQSAPNANKVQKEYAADKEKPSLQQMTTPQTQASPTSNAELLKKSEPRVDDPFDLRPGDAGNVGKNAEEDKKAKASKPK</sequence>
<protein>
    <recommendedName>
        <fullName evidence="5">DUF3035 domain-containing protein</fullName>
    </recommendedName>
</protein>